<name>A0A7S2G1V6_9DINO</name>
<protein>
    <recommendedName>
        <fullName evidence="4">Glutathione transferase</fullName>
    </recommendedName>
</protein>
<dbReference type="PROSITE" id="PS50405">
    <property type="entry name" value="GST_CTER"/>
    <property type="match status" value="1"/>
</dbReference>
<dbReference type="InterPro" id="IPR004045">
    <property type="entry name" value="Glutathione_S-Trfase_N"/>
</dbReference>
<feature type="domain" description="GST N-terminal" evidence="1">
    <location>
        <begin position="7"/>
        <end position="94"/>
    </location>
</feature>
<dbReference type="GO" id="GO:0005737">
    <property type="term" value="C:cytoplasm"/>
    <property type="evidence" value="ECO:0007669"/>
    <property type="project" value="TreeGrafter"/>
</dbReference>
<dbReference type="InterPro" id="IPR036282">
    <property type="entry name" value="Glutathione-S-Trfase_C_sf"/>
</dbReference>
<evidence type="ECO:0008006" key="4">
    <source>
        <dbReference type="Google" id="ProtNLM"/>
    </source>
</evidence>
<dbReference type="PANTHER" id="PTHR43968:SF6">
    <property type="entry name" value="GLUTATHIONE S-TRANSFERASE OMEGA"/>
    <property type="match status" value="1"/>
</dbReference>
<dbReference type="AlphaFoldDB" id="A0A7S2G1V6"/>
<evidence type="ECO:0000259" key="2">
    <source>
        <dbReference type="PROSITE" id="PS50405"/>
    </source>
</evidence>
<dbReference type="SUPFAM" id="SSF52833">
    <property type="entry name" value="Thioredoxin-like"/>
    <property type="match status" value="1"/>
</dbReference>
<sequence length="233" mass="26007">MAKRIPGATAYYTSPGAPNPRMVDMFALEKGVDLAAITQVLTIGRGKDDDSRATASLARNPAGTLPYLEFSDGGVLAETVAMCELMEENFPEPALFGHTARERAETRMWQRRVEELIVHNQMNAFRYGRAVKLFQSRRPVVPEAAEKLREMAKVNLKWLDDVMVRAGSPEWINGRFFSMADVQLYCSLDFFAPVGQALTQELGESVQWLPGWFARCHARPSAAKSDPKRAAKL</sequence>
<dbReference type="InterPro" id="IPR004046">
    <property type="entry name" value="GST_C"/>
</dbReference>
<dbReference type="InterPro" id="IPR050983">
    <property type="entry name" value="GST_Omega/HSP26"/>
</dbReference>
<evidence type="ECO:0000313" key="3">
    <source>
        <dbReference type="EMBL" id="CAD9425747.1"/>
    </source>
</evidence>
<dbReference type="Pfam" id="PF13417">
    <property type="entry name" value="GST_N_3"/>
    <property type="match status" value="1"/>
</dbReference>
<dbReference type="Pfam" id="PF00043">
    <property type="entry name" value="GST_C"/>
    <property type="match status" value="1"/>
</dbReference>
<evidence type="ECO:0000259" key="1">
    <source>
        <dbReference type="PROSITE" id="PS50404"/>
    </source>
</evidence>
<dbReference type="Gene3D" id="3.40.30.10">
    <property type="entry name" value="Glutaredoxin"/>
    <property type="match status" value="1"/>
</dbReference>
<dbReference type="Gene3D" id="1.20.1050.10">
    <property type="match status" value="1"/>
</dbReference>
<dbReference type="SUPFAM" id="SSF47616">
    <property type="entry name" value="GST C-terminal domain-like"/>
    <property type="match status" value="1"/>
</dbReference>
<dbReference type="InterPro" id="IPR010987">
    <property type="entry name" value="Glutathione-S-Trfase_C-like"/>
</dbReference>
<feature type="domain" description="GST C-terminal" evidence="2">
    <location>
        <begin position="99"/>
        <end position="233"/>
    </location>
</feature>
<dbReference type="EMBL" id="HBGQ01036738">
    <property type="protein sequence ID" value="CAD9425747.1"/>
    <property type="molecule type" value="Transcribed_RNA"/>
</dbReference>
<gene>
    <name evidence="3" type="ORF">AAND1436_LOCUS18104</name>
</gene>
<reference evidence="3" key="1">
    <citation type="submission" date="2021-01" db="EMBL/GenBank/DDBJ databases">
        <authorList>
            <person name="Corre E."/>
            <person name="Pelletier E."/>
            <person name="Niang G."/>
            <person name="Scheremetjew M."/>
            <person name="Finn R."/>
            <person name="Kale V."/>
            <person name="Holt S."/>
            <person name="Cochrane G."/>
            <person name="Meng A."/>
            <person name="Brown T."/>
            <person name="Cohen L."/>
        </authorList>
    </citation>
    <scope>NUCLEOTIDE SEQUENCE</scope>
    <source>
        <strain evidence="3">CCMP2222</strain>
    </source>
</reference>
<dbReference type="PROSITE" id="PS50404">
    <property type="entry name" value="GST_NTER"/>
    <property type="match status" value="1"/>
</dbReference>
<dbReference type="InterPro" id="IPR036249">
    <property type="entry name" value="Thioredoxin-like_sf"/>
</dbReference>
<proteinExistence type="predicted"/>
<accession>A0A7S2G1V6</accession>
<dbReference type="PANTHER" id="PTHR43968">
    <property type="match status" value="1"/>
</dbReference>
<organism evidence="3">
    <name type="scientific">Alexandrium andersonii</name>
    <dbReference type="NCBI Taxonomy" id="327968"/>
    <lineage>
        <taxon>Eukaryota</taxon>
        <taxon>Sar</taxon>
        <taxon>Alveolata</taxon>
        <taxon>Dinophyceae</taxon>
        <taxon>Gonyaulacales</taxon>
        <taxon>Pyrocystaceae</taxon>
        <taxon>Alexandrium</taxon>
    </lineage>
</organism>